<name>A0A1G6K930_9PSEU</name>
<proteinExistence type="predicted"/>
<evidence type="ECO:0000313" key="1">
    <source>
        <dbReference type="EMBL" id="SDC27447.1"/>
    </source>
</evidence>
<organism evidence="1 2">
    <name type="scientific">Actinokineospora iranica</name>
    <dbReference type="NCBI Taxonomy" id="1271860"/>
    <lineage>
        <taxon>Bacteria</taxon>
        <taxon>Bacillati</taxon>
        <taxon>Actinomycetota</taxon>
        <taxon>Actinomycetes</taxon>
        <taxon>Pseudonocardiales</taxon>
        <taxon>Pseudonocardiaceae</taxon>
        <taxon>Actinokineospora</taxon>
    </lineage>
</organism>
<gene>
    <name evidence="1" type="ORF">SAMN05216174_101781</name>
</gene>
<dbReference type="Proteomes" id="UP000199501">
    <property type="component" value="Unassembled WGS sequence"/>
</dbReference>
<reference evidence="2" key="1">
    <citation type="submission" date="2016-10" db="EMBL/GenBank/DDBJ databases">
        <authorList>
            <person name="Varghese N."/>
            <person name="Submissions S."/>
        </authorList>
    </citation>
    <scope>NUCLEOTIDE SEQUENCE [LARGE SCALE GENOMIC DNA]</scope>
    <source>
        <strain evidence="2">IBRC-M 10403</strain>
    </source>
</reference>
<dbReference type="STRING" id="1271860.SAMN05216174_101781"/>
<protein>
    <submittedName>
        <fullName evidence="1">Uncharacterized protein</fullName>
    </submittedName>
</protein>
<dbReference type="AlphaFoldDB" id="A0A1G6K930"/>
<sequence length="319" mass="35088">MPANWVYTQIKEFRFTSGSDSFDLDRVVHRSDLEPGVGKDGVGGTASPVDAYLDYIDALYSTAVAYNNGNPNDLVMQYLRHPRYNGTGSGWDQLLGNVSTDWINYAEARHRNSRVRSYIDPSWGVRINVDHFGTSAHAMFVKNHGVGTSVNRGDFGGRGGDWCSFYAEWPDNGDEFASGLVFCRERLAKINVTSSFSLSDFIEDVDTLLIGRQVRGGVQINQAIRDHIGGTRHLRRFGDFFTVRHNGRAADAVATAKTMLVSGGPELDPVLNTLRLAVLGDSFPPGSLPAEKLDPFPQGYADLLLDLPGQENTRRAAGR</sequence>
<dbReference type="RefSeq" id="WP_228771326.1">
    <property type="nucleotide sequence ID" value="NZ_FMZZ01000001.1"/>
</dbReference>
<keyword evidence="2" id="KW-1185">Reference proteome</keyword>
<evidence type="ECO:0000313" key="2">
    <source>
        <dbReference type="Proteomes" id="UP000199501"/>
    </source>
</evidence>
<accession>A0A1G6K930</accession>
<dbReference type="EMBL" id="FMZZ01000001">
    <property type="protein sequence ID" value="SDC27447.1"/>
    <property type="molecule type" value="Genomic_DNA"/>
</dbReference>